<feature type="domain" description="Major facilitator superfamily (MFS) profile" evidence="7">
    <location>
        <begin position="1"/>
        <end position="499"/>
    </location>
</feature>
<feature type="transmembrane region" description="Helical" evidence="6">
    <location>
        <begin position="66"/>
        <end position="85"/>
    </location>
</feature>
<dbReference type="InterPro" id="IPR011701">
    <property type="entry name" value="MFS"/>
</dbReference>
<evidence type="ECO:0000259" key="7">
    <source>
        <dbReference type="PROSITE" id="PS50850"/>
    </source>
</evidence>
<feature type="transmembrane region" description="Helical" evidence="6">
    <location>
        <begin position="36"/>
        <end position="54"/>
    </location>
</feature>
<name>A0ABT1C2Y1_9HYPH</name>
<feature type="transmembrane region" description="Helical" evidence="6">
    <location>
        <begin position="291"/>
        <end position="314"/>
    </location>
</feature>
<protein>
    <submittedName>
        <fullName evidence="8">MFS transporter</fullName>
    </submittedName>
</protein>
<feature type="transmembrane region" description="Helical" evidence="6">
    <location>
        <begin position="350"/>
        <end position="370"/>
    </location>
</feature>
<dbReference type="RefSeq" id="WP_252816936.1">
    <property type="nucleotide sequence ID" value="NZ_JAMXQS010000002.1"/>
</dbReference>
<dbReference type="PANTHER" id="PTHR42718:SF9">
    <property type="entry name" value="MAJOR FACILITATOR SUPERFAMILY MULTIDRUG TRANSPORTER MFSC"/>
    <property type="match status" value="1"/>
</dbReference>
<evidence type="ECO:0000313" key="9">
    <source>
        <dbReference type="Proteomes" id="UP001205906"/>
    </source>
</evidence>
<feature type="transmembrane region" description="Helical" evidence="6">
    <location>
        <begin position="124"/>
        <end position="144"/>
    </location>
</feature>
<organism evidence="8 9">
    <name type="scientific">Mesorhizobium liriopis</name>
    <dbReference type="NCBI Taxonomy" id="2953882"/>
    <lineage>
        <taxon>Bacteria</taxon>
        <taxon>Pseudomonadati</taxon>
        <taxon>Pseudomonadota</taxon>
        <taxon>Alphaproteobacteria</taxon>
        <taxon>Hyphomicrobiales</taxon>
        <taxon>Phyllobacteriaceae</taxon>
        <taxon>Mesorhizobium</taxon>
    </lineage>
</organism>
<feature type="transmembrane region" description="Helical" evidence="6">
    <location>
        <begin position="156"/>
        <end position="178"/>
    </location>
</feature>
<feature type="transmembrane region" description="Helical" evidence="6">
    <location>
        <begin position="476"/>
        <end position="497"/>
    </location>
</feature>
<dbReference type="Proteomes" id="UP001205906">
    <property type="component" value="Unassembled WGS sequence"/>
</dbReference>
<gene>
    <name evidence="8" type="ORF">NGM99_05095</name>
</gene>
<evidence type="ECO:0000313" key="8">
    <source>
        <dbReference type="EMBL" id="MCO6049164.1"/>
    </source>
</evidence>
<evidence type="ECO:0000256" key="2">
    <source>
        <dbReference type="ARBA" id="ARBA00022448"/>
    </source>
</evidence>
<dbReference type="InterPro" id="IPR036259">
    <property type="entry name" value="MFS_trans_sf"/>
</dbReference>
<dbReference type="InterPro" id="IPR020846">
    <property type="entry name" value="MFS_dom"/>
</dbReference>
<reference evidence="8 9" key="1">
    <citation type="submission" date="2022-06" db="EMBL/GenBank/DDBJ databases">
        <title>Mesorhizobium sp. strain RP14 Genome sequencing and assembly.</title>
        <authorList>
            <person name="Kim I."/>
        </authorList>
    </citation>
    <scope>NUCLEOTIDE SEQUENCE [LARGE SCALE GENOMIC DNA]</scope>
    <source>
        <strain evidence="9">RP14(2022)</strain>
    </source>
</reference>
<keyword evidence="3 6" id="KW-0812">Transmembrane</keyword>
<feature type="transmembrane region" description="Helical" evidence="6">
    <location>
        <begin position="91"/>
        <end position="112"/>
    </location>
</feature>
<sequence>MLTSVLLAVTQGFGMNMVTANLPQIQGSLGATTNEAAWLVAAYMAPNVSLGLLLVKVRAQFGLRNFAEISIVVFAVVALLNFQVSDFSSALLVRFVSGVAAAPLSTLALLYMLEAFPPERKLTVGMSLALTNTAIGAPLARLISPELLDLNGRHGLTAFELGLALVAFCGVYLLPLTSAPRVKVLEPMDFVSYAFIALGLGSFAVVLALGRFYWWFEAPWLGMLSALGIFCVMVCVVIELNRANPLLDIRWLLSPAVLHFAGVLLLFRVVLTEQATGAPGFFQALGFLNDQMTVLYGIILLATITGGLVCAAVLQPGREPQIHIVALGLIAVGAFLDGHATNLTRPEQMFASQAMIAFGAALFLPPAMAAGFRAALAKGTNYLLSFVITFLTTQLLGSLLGSAIFGTFVTVREKFHSNILAEHLTLSDPLVAQRISQLGAAYSRALTDRTLLNAEGVALLGQQVTREANVLAYNDLFLLVSALSATALCLLLLQMAWRALRDRIGSHFSDQPA</sequence>
<accession>A0ABT1C2Y1</accession>
<feature type="transmembrane region" description="Helical" evidence="6">
    <location>
        <begin position="252"/>
        <end position="271"/>
    </location>
</feature>
<evidence type="ECO:0000256" key="3">
    <source>
        <dbReference type="ARBA" id="ARBA00022692"/>
    </source>
</evidence>
<feature type="transmembrane region" description="Helical" evidence="6">
    <location>
        <begin position="382"/>
        <end position="405"/>
    </location>
</feature>
<dbReference type="Pfam" id="PF07690">
    <property type="entry name" value="MFS_1"/>
    <property type="match status" value="1"/>
</dbReference>
<keyword evidence="9" id="KW-1185">Reference proteome</keyword>
<dbReference type="PROSITE" id="PS50850">
    <property type="entry name" value="MFS"/>
    <property type="match status" value="1"/>
</dbReference>
<keyword evidence="4 6" id="KW-1133">Transmembrane helix</keyword>
<comment type="caution">
    <text evidence="8">The sequence shown here is derived from an EMBL/GenBank/DDBJ whole genome shotgun (WGS) entry which is preliminary data.</text>
</comment>
<dbReference type="EMBL" id="JAMXQS010000002">
    <property type="protein sequence ID" value="MCO6049164.1"/>
    <property type="molecule type" value="Genomic_DNA"/>
</dbReference>
<evidence type="ECO:0000256" key="1">
    <source>
        <dbReference type="ARBA" id="ARBA00004141"/>
    </source>
</evidence>
<keyword evidence="2" id="KW-0813">Transport</keyword>
<keyword evidence="5 6" id="KW-0472">Membrane</keyword>
<feature type="transmembrane region" description="Helical" evidence="6">
    <location>
        <begin position="190"/>
        <end position="214"/>
    </location>
</feature>
<comment type="subcellular location">
    <subcellularLocation>
        <location evidence="1">Membrane</location>
        <topology evidence="1">Multi-pass membrane protein</topology>
    </subcellularLocation>
</comment>
<feature type="transmembrane region" description="Helical" evidence="6">
    <location>
        <begin position="321"/>
        <end position="338"/>
    </location>
</feature>
<dbReference type="Gene3D" id="1.20.1250.20">
    <property type="entry name" value="MFS general substrate transporter like domains"/>
    <property type="match status" value="1"/>
</dbReference>
<dbReference type="PANTHER" id="PTHR42718">
    <property type="entry name" value="MAJOR FACILITATOR SUPERFAMILY MULTIDRUG TRANSPORTER MFSC"/>
    <property type="match status" value="1"/>
</dbReference>
<feature type="transmembrane region" description="Helical" evidence="6">
    <location>
        <begin position="220"/>
        <end position="240"/>
    </location>
</feature>
<evidence type="ECO:0000256" key="4">
    <source>
        <dbReference type="ARBA" id="ARBA00022989"/>
    </source>
</evidence>
<evidence type="ECO:0000256" key="5">
    <source>
        <dbReference type="ARBA" id="ARBA00023136"/>
    </source>
</evidence>
<proteinExistence type="predicted"/>
<evidence type="ECO:0000256" key="6">
    <source>
        <dbReference type="SAM" id="Phobius"/>
    </source>
</evidence>
<dbReference type="SUPFAM" id="SSF103473">
    <property type="entry name" value="MFS general substrate transporter"/>
    <property type="match status" value="1"/>
</dbReference>